<dbReference type="InterPro" id="IPR029058">
    <property type="entry name" value="AB_hydrolase_fold"/>
</dbReference>
<dbReference type="SUPFAM" id="SSF53474">
    <property type="entry name" value="alpha/beta-Hydrolases"/>
    <property type="match status" value="1"/>
</dbReference>
<gene>
    <name evidence="5" type="primary">LOC107124148</name>
</gene>
<reference evidence="5" key="1">
    <citation type="submission" date="2025-08" db="UniProtKB">
        <authorList>
            <consortium name="RefSeq"/>
        </authorList>
    </citation>
    <scope>IDENTIFICATION</scope>
</reference>
<evidence type="ECO:0000256" key="1">
    <source>
        <dbReference type="ARBA" id="ARBA00010515"/>
    </source>
</evidence>
<evidence type="ECO:0000313" key="4">
    <source>
        <dbReference type="Proteomes" id="UP000694871"/>
    </source>
</evidence>
<dbReference type="InterPro" id="IPR013094">
    <property type="entry name" value="AB_hydrolase_3"/>
</dbReference>
<dbReference type="PANTHER" id="PTHR48081:SF32">
    <property type="entry name" value="ALPHA_BETA HYDROLASE FOLD-3 DOMAIN-CONTAINING PROTEIN"/>
    <property type="match status" value="1"/>
</dbReference>
<protein>
    <submittedName>
        <fullName evidence="5">Arylacetamide deacetylase-like 3</fullName>
    </submittedName>
</protein>
<proteinExistence type="inferred from homology"/>
<dbReference type="Gene3D" id="3.40.50.1820">
    <property type="entry name" value="alpha/beta hydrolase"/>
    <property type="match status" value="1"/>
</dbReference>
<evidence type="ECO:0000313" key="5">
    <source>
        <dbReference type="RefSeq" id="XP_015283025.1"/>
    </source>
</evidence>
<dbReference type="PIRSF" id="PIRSF037251">
    <property type="entry name" value="Arylacetamide_deacetylase"/>
    <property type="match status" value="1"/>
</dbReference>
<dbReference type="GeneID" id="107124148"/>
<feature type="domain" description="Alpha/beta hydrolase fold-3" evidence="3">
    <location>
        <begin position="124"/>
        <end position="252"/>
    </location>
</feature>
<organism evidence="4 5">
    <name type="scientific">Gekko japonicus</name>
    <name type="common">Schlegel's Japanese gecko</name>
    <dbReference type="NCBI Taxonomy" id="146911"/>
    <lineage>
        <taxon>Eukaryota</taxon>
        <taxon>Metazoa</taxon>
        <taxon>Chordata</taxon>
        <taxon>Craniata</taxon>
        <taxon>Vertebrata</taxon>
        <taxon>Euteleostomi</taxon>
        <taxon>Lepidosauria</taxon>
        <taxon>Squamata</taxon>
        <taxon>Bifurcata</taxon>
        <taxon>Gekkota</taxon>
        <taxon>Gekkonidae</taxon>
        <taxon>Gekkoninae</taxon>
        <taxon>Gekko</taxon>
    </lineage>
</organism>
<comment type="similarity">
    <text evidence="1">Belongs to the 'GDXG' lipolytic enzyme family.</text>
</comment>
<evidence type="ECO:0000259" key="3">
    <source>
        <dbReference type="Pfam" id="PF07859"/>
    </source>
</evidence>
<dbReference type="Proteomes" id="UP000694871">
    <property type="component" value="Unplaced"/>
</dbReference>
<keyword evidence="2" id="KW-0378">Hydrolase</keyword>
<evidence type="ECO:0000256" key="2">
    <source>
        <dbReference type="ARBA" id="ARBA00022801"/>
    </source>
</evidence>
<feature type="domain" description="Alpha/beta hydrolase fold-3" evidence="3">
    <location>
        <begin position="312"/>
        <end position="371"/>
    </location>
</feature>
<dbReference type="PANTHER" id="PTHR48081">
    <property type="entry name" value="AB HYDROLASE SUPERFAMILY PROTEIN C4A8.06C"/>
    <property type="match status" value="1"/>
</dbReference>
<dbReference type="InterPro" id="IPR050300">
    <property type="entry name" value="GDXG_lipolytic_enzyme"/>
</dbReference>
<dbReference type="Pfam" id="PF07859">
    <property type="entry name" value="Abhydrolase_3"/>
    <property type="match status" value="2"/>
</dbReference>
<sequence>MRIMKSSLDPSLSAKDVLFDRVPVRVYQPKAPSAGRRKGMVLFHGGAGLVGTIGNPAKALPLAPPSYYEVQSQVGWQRLGCFFWLPPLTPALPGLPLSRREVGSSSRPPTDANPRRGSWHYFYQDICNRIAKEADVVLVAVGYGLSPEHLYPSQYKQCLAATAHFMRNAEVYGVDPSQIIIFGDSAGGGFTSVVAQQLTKKPDLPKLRAQALIYAGIQAMDFNLPSYVQNANMPLLGQENVIHFALRYLNKDLALKDDILKGSHVPDDFRLKYRKWVSADNIPEKFKRGYREVPLAPYKPEVYKRIPELLEETFSSIFAEDHIIKELPETFIVTCEYDVFRDDGLLYKKRLEDCGVKVGWFHAEQGFHGVLNFADNGIFTFPAGVEIVDSIIDFVKGL</sequence>
<dbReference type="RefSeq" id="XP_015283025.1">
    <property type="nucleotide sequence ID" value="XM_015427539.1"/>
</dbReference>
<keyword evidence="4" id="KW-1185">Reference proteome</keyword>
<accession>A0ABM1LAN8</accession>
<dbReference type="InterPro" id="IPR017157">
    <property type="entry name" value="Arylacetamide_deacetylase"/>
</dbReference>
<name>A0ABM1LAN8_GEKJA</name>